<reference evidence="3" key="1">
    <citation type="submission" date="2022-07" db="EMBL/GenBank/DDBJ databases">
        <title>Pseudosulfitobacter sp. strain AP-MA-4, whole genome sequence.</title>
        <authorList>
            <person name="Jiang Y."/>
        </authorList>
    </citation>
    <scope>NUCLEOTIDE SEQUENCE</scope>
    <source>
        <strain evidence="3">AP-MA-4</strain>
    </source>
</reference>
<dbReference type="InterPro" id="IPR002035">
    <property type="entry name" value="VWF_A"/>
</dbReference>
<dbReference type="RefSeq" id="WP_258295804.1">
    <property type="nucleotide sequence ID" value="NZ_JANKJG010000014.1"/>
</dbReference>
<dbReference type="InterPro" id="IPR010607">
    <property type="entry name" value="DUF1194"/>
</dbReference>
<feature type="signal peptide" evidence="1">
    <location>
        <begin position="1"/>
        <end position="19"/>
    </location>
</feature>
<evidence type="ECO:0000259" key="2">
    <source>
        <dbReference type="PROSITE" id="PS50234"/>
    </source>
</evidence>
<evidence type="ECO:0000313" key="4">
    <source>
        <dbReference type="Proteomes" id="UP001165396"/>
    </source>
</evidence>
<feature type="domain" description="VWFA" evidence="2">
    <location>
        <begin position="24"/>
        <end position="226"/>
    </location>
</feature>
<comment type="caution">
    <text evidence="3">The sequence shown here is derived from an EMBL/GenBank/DDBJ whole genome shotgun (WGS) entry which is preliminary data.</text>
</comment>
<keyword evidence="4" id="KW-1185">Reference proteome</keyword>
<sequence length="249" mass="26024">MIRAALLACAFAVAGQAQAACRQALALGLDVSGSVDAREYRLQMDGLAQALDAGPVRQALMQFPQTPVKLAVYEWSSPGDTTLLVPWTEVTSEAALDGVIGTLRARVRVPRSPGTGLGSAVQHGVGMLDQTDCTVRTLDISGDGKSNLGPRPRDVKNALSGRGVTVNALVIGADAPATGDRRQDEIGELSSYFRAEVIFGADAFVETALGFDGYAAAMQRKLERELQVMVIGGVIGGVMGGVIEDVARP</sequence>
<organism evidence="3 4">
    <name type="scientific">Pseudosulfitobacter koreensis</name>
    <dbReference type="NCBI Taxonomy" id="2968472"/>
    <lineage>
        <taxon>Bacteria</taxon>
        <taxon>Pseudomonadati</taxon>
        <taxon>Pseudomonadota</taxon>
        <taxon>Alphaproteobacteria</taxon>
        <taxon>Rhodobacterales</taxon>
        <taxon>Roseobacteraceae</taxon>
        <taxon>Pseudosulfitobacter</taxon>
    </lineage>
</organism>
<dbReference type="EMBL" id="JANKJG010000014">
    <property type="protein sequence ID" value="MCR8827989.1"/>
    <property type="molecule type" value="Genomic_DNA"/>
</dbReference>
<dbReference type="PROSITE" id="PS50234">
    <property type="entry name" value="VWFA"/>
    <property type="match status" value="1"/>
</dbReference>
<gene>
    <name evidence="3" type="ORF">NTA49_15720</name>
</gene>
<proteinExistence type="predicted"/>
<evidence type="ECO:0000256" key="1">
    <source>
        <dbReference type="SAM" id="SignalP"/>
    </source>
</evidence>
<dbReference type="Gene3D" id="3.40.50.410">
    <property type="entry name" value="von Willebrand factor, type A domain"/>
    <property type="match status" value="1"/>
</dbReference>
<accession>A0ABT1Z4C7</accession>
<dbReference type="Proteomes" id="UP001165396">
    <property type="component" value="Unassembled WGS sequence"/>
</dbReference>
<dbReference type="Pfam" id="PF06707">
    <property type="entry name" value="DUF1194"/>
    <property type="match status" value="1"/>
</dbReference>
<protein>
    <submittedName>
        <fullName evidence="3">DUF1194 domain-containing protein</fullName>
    </submittedName>
</protein>
<keyword evidence="1" id="KW-0732">Signal</keyword>
<dbReference type="SUPFAM" id="SSF53300">
    <property type="entry name" value="vWA-like"/>
    <property type="match status" value="1"/>
</dbReference>
<name>A0ABT1Z4C7_9RHOB</name>
<feature type="chain" id="PRO_5047529579" evidence="1">
    <location>
        <begin position="20"/>
        <end position="249"/>
    </location>
</feature>
<dbReference type="InterPro" id="IPR036465">
    <property type="entry name" value="vWFA_dom_sf"/>
</dbReference>
<evidence type="ECO:0000313" key="3">
    <source>
        <dbReference type="EMBL" id="MCR8827989.1"/>
    </source>
</evidence>